<accession>A0A484LUR7</accession>
<evidence type="ECO:0000313" key="7">
    <source>
        <dbReference type="EMBL" id="VFQ80263.1"/>
    </source>
</evidence>
<organism evidence="7 8">
    <name type="scientific">Cuscuta campestris</name>
    <dbReference type="NCBI Taxonomy" id="132261"/>
    <lineage>
        <taxon>Eukaryota</taxon>
        <taxon>Viridiplantae</taxon>
        <taxon>Streptophyta</taxon>
        <taxon>Embryophyta</taxon>
        <taxon>Tracheophyta</taxon>
        <taxon>Spermatophyta</taxon>
        <taxon>Magnoliopsida</taxon>
        <taxon>eudicotyledons</taxon>
        <taxon>Gunneridae</taxon>
        <taxon>Pentapetalae</taxon>
        <taxon>asterids</taxon>
        <taxon>lamiids</taxon>
        <taxon>Solanales</taxon>
        <taxon>Convolvulaceae</taxon>
        <taxon>Cuscuteae</taxon>
        <taxon>Cuscuta</taxon>
        <taxon>Cuscuta subgen. Grammica</taxon>
        <taxon>Cuscuta sect. Cleistogrammica</taxon>
    </lineage>
</organism>
<keyword evidence="8" id="KW-1185">Reference proteome</keyword>
<dbReference type="GO" id="GO:0004332">
    <property type="term" value="F:fructose-bisphosphate aldolase activity"/>
    <property type="evidence" value="ECO:0007669"/>
    <property type="project" value="UniProtKB-EC"/>
</dbReference>
<dbReference type="InterPro" id="IPR013785">
    <property type="entry name" value="Aldolase_TIM"/>
</dbReference>
<dbReference type="AlphaFoldDB" id="A0A484LUR7"/>
<dbReference type="InterPro" id="IPR000741">
    <property type="entry name" value="FBA_I"/>
</dbReference>
<dbReference type="EC" id="4.1.2.13" evidence="4"/>
<dbReference type="PANTHER" id="PTHR11627">
    <property type="entry name" value="FRUCTOSE-BISPHOSPHATE ALDOLASE"/>
    <property type="match status" value="1"/>
</dbReference>
<evidence type="ECO:0000313" key="8">
    <source>
        <dbReference type="Proteomes" id="UP000595140"/>
    </source>
</evidence>
<dbReference type="GO" id="GO:0006096">
    <property type="term" value="P:glycolytic process"/>
    <property type="evidence" value="ECO:0007669"/>
    <property type="project" value="UniProtKB-UniPathway"/>
</dbReference>
<name>A0A484LUR7_9ASTE</name>
<evidence type="ECO:0000256" key="1">
    <source>
        <dbReference type="ARBA" id="ARBA00000441"/>
    </source>
</evidence>
<dbReference type="Proteomes" id="UP000595140">
    <property type="component" value="Unassembled WGS sequence"/>
</dbReference>
<dbReference type="Gene3D" id="3.20.20.70">
    <property type="entry name" value="Aldolase class I"/>
    <property type="match status" value="1"/>
</dbReference>
<evidence type="ECO:0000256" key="2">
    <source>
        <dbReference type="ARBA" id="ARBA00004714"/>
    </source>
</evidence>
<reference evidence="7 8" key="1">
    <citation type="submission" date="2018-04" db="EMBL/GenBank/DDBJ databases">
        <authorList>
            <person name="Vogel A."/>
        </authorList>
    </citation>
    <scope>NUCLEOTIDE SEQUENCE [LARGE SCALE GENOMIC DNA]</scope>
</reference>
<dbReference type="SUPFAM" id="SSF51569">
    <property type="entry name" value="Aldolase"/>
    <property type="match status" value="1"/>
</dbReference>
<evidence type="ECO:0000256" key="4">
    <source>
        <dbReference type="ARBA" id="ARBA00013068"/>
    </source>
</evidence>
<comment type="pathway">
    <text evidence="2">Carbohydrate degradation; glycolysis; D-glyceraldehyde 3-phosphate and glycerone phosphate from D-glucose: step 4/4.</text>
</comment>
<protein>
    <recommendedName>
        <fullName evidence="4">fructose-bisphosphate aldolase</fullName>
        <ecNumber evidence="4">4.1.2.13</ecNumber>
    </recommendedName>
</protein>
<comment type="similarity">
    <text evidence="3">Belongs to the class I fructose-bisphosphate aldolase family.</text>
</comment>
<dbReference type="UniPathway" id="UPA00109">
    <property type="reaction ID" value="UER00183"/>
</dbReference>
<proteinExistence type="inferred from homology"/>
<gene>
    <name evidence="7" type="ORF">CCAM_LOCUS22039</name>
</gene>
<dbReference type="EMBL" id="OOIL02002122">
    <property type="protein sequence ID" value="VFQ80263.1"/>
    <property type="molecule type" value="Genomic_DNA"/>
</dbReference>
<evidence type="ECO:0000256" key="6">
    <source>
        <dbReference type="ARBA" id="ARBA00023239"/>
    </source>
</evidence>
<evidence type="ECO:0000256" key="3">
    <source>
        <dbReference type="ARBA" id="ARBA00010387"/>
    </source>
</evidence>
<dbReference type="OrthoDB" id="1290056at2759"/>
<keyword evidence="5" id="KW-0324">Glycolysis</keyword>
<sequence length="115" mass="12416">MLEGILLKPSMVTPGAEQQEKASPDTIAKYTLTMLKRRVPPVPGTLFLSGGESEVEATLNPNGMNQTPNPWHVSFSYACALQNSVLKMRQGRPEIAGAAQKARLVRAKANSLAQL</sequence>
<comment type="catalytic activity">
    <reaction evidence="1">
        <text>beta-D-fructose 1,6-bisphosphate = D-glyceraldehyde 3-phosphate + dihydroxyacetone phosphate</text>
        <dbReference type="Rhea" id="RHEA:14729"/>
        <dbReference type="ChEBI" id="CHEBI:32966"/>
        <dbReference type="ChEBI" id="CHEBI:57642"/>
        <dbReference type="ChEBI" id="CHEBI:59776"/>
        <dbReference type="EC" id="4.1.2.13"/>
    </reaction>
</comment>
<dbReference type="Pfam" id="PF00274">
    <property type="entry name" value="Glycolytic"/>
    <property type="match status" value="1"/>
</dbReference>
<evidence type="ECO:0000256" key="5">
    <source>
        <dbReference type="ARBA" id="ARBA00023152"/>
    </source>
</evidence>
<keyword evidence="6" id="KW-0456">Lyase</keyword>